<evidence type="ECO:0000313" key="10">
    <source>
        <dbReference type="EMBL" id="TEB06800.1"/>
    </source>
</evidence>
<feature type="transmembrane region" description="Helical" evidence="9">
    <location>
        <begin position="207"/>
        <end position="228"/>
    </location>
</feature>
<dbReference type="UniPathway" id="UPA00148"/>
<keyword evidence="11" id="KW-1185">Reference proteome</keyword>
<keyword evidence="6 9" id="KW-0812">Transmembrane</keyword>
<feature type="transmembrane region" description="Helical" evidence="9">
    <location>
        <begin position="84"/>
        <end position="105"/>
    </location>
</feature>
<keyword evidence="7 9" id="KW-1133">Transmembrane helix</keyword>
<protein>
    <recommendedName>
        <fullName evidence="9">Cobalamin biosynthesis protein CobD</fullName>
    </recommendedName>
</protein>
<dbReference type="GO" id="GO:0015420">
    <property type="term" value="F:ABC-type vitamin B12 transporter activity"/>
    <property type="evidence" value="ECO:0007669"/>
    <property type="project" value="UniProtKB-UniRule"/>
</dbReference>
<feature type="transmembrane region" description="Helical" evidence="9">
    <location>
        <begin position="52"/>
        <end position="72"/>
    </location>
</feature>
<keyword evidence="4 9" id="KW-1003">Cell membrane</keyword>
<dbReference type="RefSeq" id="WP_206663712.1">
    <property type="nucleotide sequence ID" value="NZ_QFGA01000001.1"/>
</dbReference>
<evidence type="ECO:0000256" key="8">
    <source>
        <dbReference type="ARBA" id="ARBA00023136"/>
    </source>
</evidence>
<reference evidence="10 11" key="1">
    <citation type="journal article" date="2018" name="Environ. Microbiol.">
        <title>Novel energy conservation strategies and behaviour of Pelotomaculum schinkii driving syntrophic propionate catabolism.</title>
        <authorList>
            <person name="Hidalgo-Ahumada C.A.P."/>
            <person name="Nobu M.K."/>
            <person name="Narihiro T."/>
            <person name="Tamaki H."/>
            <person name="Liu W.T."/>
            <person name="Kamagata Y."/>
            <person name="Stams A.J.M."/>
            <person name="Imachi H."/>
            <person name="Sousa D.Z."/>
        </authorList>
    </citation>
    <scope>NUCLEOTIDE SEQUENCE [LARGE SCALE GENOMIC DNA]</scope>
    <source>
        <strain evidence="10 11">HH</strain>
    </source>
</reference>
<evidence type="ECO:0000256" key="6">
    <source>
        <dbReference type="ARBA" id="ARBA00022692"/>
    </source>
</evidence>
<keyword evidence="8 9" id="KW-0472">Membrane</keyword>
<dbReference type="EMBL" id="QFGA01000001">
    <property type="protein sequence ID" value="TEB06800.1"/>
    <property type="molecule type" value="Genomic_DNA"/>
</dbReference>
<comment type="caution">
    <text evidence="9">Lacks conserved residue(s) required for the propagation of feature annotation.</text>
</comment>
<evidence type="ECO:0000256" key="2">
    <source>
        <dbReference type="ARBA" id="ARBA00004953"/>
    </source>
</evidence>
<evidence type="ECO:0000256" key="4">
    <source>
        <dbReference type="ARBA" id="ARBA00022475"/>
    </source>
</evidence>
<dbReference type="GO" id="GO:0048472">
    <property type="term" value="F:threonine-phosphate decarboxylase activity"/>
    <property type="evidence" value="ECO:0007669"/>
    <property type="project" value="InterPro"/>
</dbReference>
<evidence type="ECO:0000256" key="5">
    <source>
        <dbReference type="ARBA" id="ARBA00022573"/>
    </source>
</evidence>
<comment type="pathway">
    <text evidence="2 9">Cofactor biosynthesis; adenosylcobalamin biosynthesis.</text>
</comment>
<dbReference type="Pfam" id="PF03186">
    <property type="entry name" value="CobD_Cbib"/>
    <property type="match status" value="1"/>
</dbReference>
<evidence type="ECO:0000256" key="7">
    <source>
        <dbReference type="ARBA" id="ARBA00022989"/>
    </source>
</evidence>
<comment type="similarity">
    <text evidence="3 9">Belongs to the CobD/CbiB family.</text>
</comment>
<keyword evidence="5 9" id="KW-0169">Cobalamin biosynthesis</keyword>
<dbReference type="GO" id="GO:0005886">
    <property type="term" value="C:plasma membrane"/>
    <property type="evidence" value="ECO:0007669"/>
    <property type="project" value="UniProtKB-SubCell"/>
</dbReference>
<dbReference type="HAMAP" id="MF_00024">
    <property type="entry name" value="CobD_CbiB"/>
    <property type="match status" value="1"/>
</dbReference>
<dbReference type="AlphaFoldDB" id="A0A4Y7RDI4"/>
<name>A0A4Y7RDI4_9FIRM</name>
<comment type="caution">
    <text evidence="10">The sequence shown here is derived from an EMBL/GenBank/DDBJ whole genome shotgun (WGS) entry which is preliminary data.</text>
</comment>
<evidence type="ECO:0000256" key="1">
    <source>
        <dbReference type="ARBA" id="ARBA00004651"/>
    </source>
</evidence>
<dbReference type="PANTHER" id="PTHR34308">
    <property type="entry name" value="COBALAMIN BIOSYNTHESIS PROTEIN CBIB"/>
    <property type="match status" value="1"/>
</dbReference>
<accession>A0A4Y7RDI4</accession>
<dbReference type="InterPro" id="IPR004485">
    <property type="entry name" value="Cobalamin_biosynth_CobD/CbiB"/>
</dbReference>
<feature type="transmembrane region" description="Helical" evidence="9">
    <location>
        <begin position="299"/>
        <end position="318"/>
    </location>
</feature>
<evidence type="ECO:0000256" key="3">
    <source>
        <dbReference type="ARBA" id="ARBA00006263"/>
    </source>
</evidence>
<comment type="function">
    <text evidence="9">Converts cobyric acid to cobinamide by the addition of aminopropanol on the F carboxylic group.</text>
</comment>
<evidence type="ECO:0000256" key="9">
    <source>
        <dbReference type="HAMAP-Rule" id="MF_00024"/>
    </source>
</evidence>
<dbReference type="Proteomes" id="UP000298324">
    <property type="component" value="Unassembled WGS sequence"/>
</dbReference>
<organism evidence="10 11">
    <name type="scientific">Pelotomaculum schinkii</name>
    <dbReference type="NCBI Taxonomy" id="78350"/>
    <lineage>
        <taxon>Bacteria</taxon>
        <taxon>Bacillati</taxon>
        <taxon>Bacillota</taxon>
        <taxon>Clostridia</taxon>
        <taxon>Eubacteriales</taxon>
        <taxon>Desulfotomaculaceae</taxon>
        <taxon>Pelotomaculum</taxon>
    </lineage>
</organism>
<dbReference type="GO" id="GO:0009236">
    <property type="term" value="P:cobalamin biosynthetic process"/>
    <property type="evidence" value="ECO:0007669"/>
    <property type="project" value="UniProtKB-UniRule"/>
</dbReference>
<evidence type="ECO:0000313" key="11">
    <source>
        <dbReference type="Proteomes" id="UP000298324"/>
    </source>
</evidence>
<dbReference type="NCBIfam" id="TIGR00380">
    <property type="entry name" value="cobal_cbiB"/>
    <property type="match status" value="1"/>
</dbReference>
<comment type="subcellular location">
    <subcellularLocation>
        <location evidence="1 9">Cell membrane</location>
        <topology evidence="1 9">Multi-pass membrane protein</topology>
    </subcellularLocation>
</comment>
<gene>
    <name evidence="9" type="primary">cobD</name>
    <name evidence="10" type="ORF">Psch_00332</name>
</gene>
<sequence>MPINAGLFIFAAYLLDLVLGDPHGWPHPVVLIGKVISSLEAGVRRFFRSPTALLVCGALVAVIVAGGSWLVTACLVRWSYAINYWFGSVLTVWIIYTTIAAKSLAAAACDVYNSLQKGNLAEARRKVGWIVGRDTEQMDAADVTRATVETVAENIVDGIVSPVFYALLGGAPLAMAYRAINTLDSMLGYKNERYINFGKASARLDDIANYIPARITGFLILAASWLLGMNTKGAISSMLRDSSSHPSPNSGIPEAAVAGSLEIRLGGLNYYQGSPSFRAYMGEDLAPLKPFHILQTVKIMYVTATLTAGLGLAGWYLLT</sequence>
<dbReference type="PANTHER" id="PTHR34308:SF1">
    <property type="entry name" value="COBALAMIN BIOSYNTHESIS PROTEIN CBIB"/>
    <property type="match status" value="1"/>
</dbReference>
<proteinExistence type="inferred from homology"/>